<dbReference type="CDD" id="cd05325">
    <property type="entry name" value="carb_red_sniffer_like_SDR_c"/>
    <property type="match status" value="1"/>
</dbReference>
<dbReference type="GeneID" id="99765407"/>
<dbReference type="PANTHER" id="PTHR45458:SF1">
    <property type="entry name" value="SHORT CHAIN DEHYDROGENASE"/>
    <property type="match status" value="1"/>
</dbReference>
<name>A0ABS0AFK1_9GAMM</name>
<dbReference type="Pfam" id="PF00106">
    <property type="entry name" value="adh_short"/>
    <property type="match status" value="1"/>
</dbReference>
<gene>
    <name evidence="1" type="ORF">ISO4_00959</name>
</gene>
<dbReference type="PRINTS" id="PR00081">
    <property type="entry name" value="GDHRDH"/>
</dbReference>
<dbReference type="EMBL" id="ARXR01000005">
    <property type="protein sequence ID" value="MBF5052357.1"/>
    <property type="molecule type" value="Genomic_DNA"/>
</dbReference>
<dbReference type="SUPFAM" id="SSF51735">
    <property type="entry name" value="NAD(P)-binding Rossmann-fold domains"/>
    <property type="match status" value="1"/>
</dbReference>
<evidence type="ECO:0000313" key="2">
    <source>
        <dbReference type="Proteomes" id="UP000644441"/>
    </source>
</evidence>
<dbReference type="PANTHER" id="PTHR45458">
    <property type="entry name" value="SHORT-CHAIN DEHYDROGENASE/REDUCTASE SDR"/>
    <property type="match status" value="1"/>
</dbReference>
<dbReference type="RefSeq" id="WP_194855335.1">
    <property type="nucleotide sequence ID" value="NZ_ARXR01000005.1"/>
</dbReference>
<keyword evidence="2" id="KW-1185">Reference proteome</keyword>
<proteinExistence type="predicted"/>
<dbReference type="Proteomes" id="UP000644441">
    <property type="component" value="Unassembled WGS sequence"/>
</dbReference>
<reference evidence="1 2" key="1">
    <citation type="submission" date="2012-09" db="EMBL/GenBank/DDBJ databases">
        <title>Genome Sequence of alkane-degrading Bacterium Alcanivorax venustensis ISO4.</title>
        <authorList>
            <person name="Lai Q."/>
            <person name="Shao Z."/>
        </authorList>
    </citation>
    <scope>NUCLEOTIDE SEQUENCE [LARGE SCALE GENOMIC DNA]</scope>
    <source>
        <strain evidence="1 2">ISO4</strain>
    </source>
</reference>
<evidence type="ECO:0000313" key="1">
    <source>
        <dbReference type="EMBL" id="MBF5052357.1"/>
    </source>
</evidence>
<protein>
    <submittedName>
        <fullName evidence="1">Short-chain dehydrogenase</fullName>
    </submittedName>
</protein>
<comment type="caution">
    <text evidence="1">The sequence shown here is derived from an EMBL/GenBank/DDBJ whole genome shotgun (WGS) entry which is preliminary data.</text>
</comment>
<dbReference type="InterPro" id="IPR002347">
    <property type="entry name" value="SDR_fam"/>
</dbReference>
<dbReference type="Gene3D" id="3.40.50.720">
    <property type="entry name" value="NAD(P)-binding Rossmann-like Domain"/>
    <property type="match status" value="1"/>
</dbReference>
<dbReference type="InterPro" id="IPR052184">
    <property type="entry name" value="SDR_enzymes"/>
</dbReference>
<organism evidence="1 2">
    <name type="scientific">Alloalcanivorax venustensis ISO4</name>
    <dbReference type="NCBI Taxonomy" id="1177184"/>
    <lineage>
        <taxon>Bacteria</taxon>
        <taxon>Pseudomonadati</taxon>
        <taxon>Pseudomonadota</taxon>
        <taxon>Gammaproteobacteria</taxon>
        <taxon>Oceanospirillales</taxon>
        <taxon>Alcanivoracaceae</taxon>
        <taxon>Alloalcanivorax</taxon>
    </lineage>
</organism>
<dbReference type="InterPro" id="IPR036291">
    <property type="entry name" value="NAD(P)-bd_dom_sf"/>
</dbReference>
<accession>A0ABS0AFK1</accession>
<sequence>MSQTIVITGANRGIGYDMARLWKARGNHVIAVCRSSAVKKGGEDLHDLGVRVIEGIDVSRAEDVQTLKQELGDTPVDVLYNNAGMMESETLEDMNFEQIQKQFEVNTLGPLRVTHALLDNLGDGAKVGLMTSRMGSIADNDSGKKYGYRISKAGLNAAGKSLAVDLKDKGIAVAILHPGYVQTDMTGHTGHITAEKAAHRLVQRMDELNLDNTGTFWHSDGSELPW</sequence>